<reference evidence="7" key="2">
    <citation type="submission" date="2025-09" db="UniProtKB">
        <authorList>
            <consortium name="Ensembl"/>
        </authorList>
    </citation>
    <scope>IDENTIFICATION</scope>
</reference>
<protein>
    <recommendedName>
        <fullName evidence="3">Nucleophosmin</fullName>
    </recommendedName>
</protein>
<keyword evidence="8" id="KW-1185">Reference proteome</keyword>
<dbReference type="GO" id="GO:0006338">
    <property type="term" value="P:chromatin remodeling"/>
    <property type="evidence" value="ECO:0007669"/>
    <property type="project" value="TreeGrafter"/>
</dbReference>
<dbReference type="GO" id="GO:0042274">
    <property type="term" value="P:ribosomal small subunit biogenesis"/>
    <property type="evidence" value="ECO:0007669"/>
    <property type="project" value="TreeGrafter"/>
</dbReference>
<evidence type="ECO:0000256" key="1">
    <source>
        <dbReference type="ARBA" id="ARBA00004642"/>
    </source>
</evidence>
<dbReference type="GO" id="GO:0042393">
    <property type="term" value="F:histone binding"/>
    <property type="evidence" value="ECO:0007669"/>
    <property type="project" value="TreeGrafter"/>
</dbReference>
<evidence type="ECO:0000256" key="4">
    <source>
        <dbReference type="ARBA" id="ARBA00023186"/>
    </source>
</evidence>
<dbReference type="Proteomes" id="UP000694545">
    <property type="component" value="Unplaced"/>
</dbReference>
<dbReference type="GO" id="GO:0045944">
    <property type="term" value="P:positive regulation of transcription by RNA polymerase II"/>
    <property type="evidence" value="ECO:0007669"/>
    <property type="project" value="TreeGrafter"/>
</dbReference>
<dbReference type="GO" id="GO:0005730">
    <property type="term" value="C:nucleolus"/>
    <property type="evidence" value="ECO:0007669"/>
    <property type="project" value="TreeGrafter"/>
</dbReference>
<dbReference type="GO" id="GO:1990904">
    <property type="term" value="C:ribonucleoprotein complex"/>
    <property type="evidence" value="ECO:0007669"/>
    <property type="project" value="TreeGrafter"/>
</dbReference>
<evidence type="ECO:0000256" key="5">
    <source>
        <dbReference type="ARBA" id="ARBA00023242"/>
    </source>
</evidence>
<dbReference type="GO" id="GO:0000055">
    <property type="term" value="P:ribosomal large subunit export from nucleus"/>
    <property type="evidence" value="ECO:0007669"/>
    <property type="project" value="TreeGrafter"/>
</dbReference>
<dbReference type="GO" id="GO:0003723">
    <property type="term" value="F:RNA binding"/>
    <property type="evidence" value="ECO:0007669"/>
    <property type="project" value="TreeGrafter"/>
</dbReference>
<feature type="domain" description="Nucleoplasmin core" evidence="6">
    <location>
        <begin position="13"/>
        <end position="80"/>
    </location>
</feature>
<name>A0A8D2JDE0_VARKO</name>
<accession>A0A8D2JDE0</accession>
<organism evidence="7 8">
    <name type="scientific">Varanus komodoensis</name>
    <name type="common">Komodo dragon</name>
    <dbReference type="NCBI Taxonomy" id="61221"/>
    <lineage>
        <taxon>Eukaryota</taxon>
        <taxon>Metazoa</taxon>
        <taxon>Chordata</taxon>
        <taxon>Craniata</taxon>
        <taxon>Vertebrata</taxon>
        <taxon>Euteleostomi</taxon>
        <taxon>Lepidosauria</taxon>
        <taxon>Squamata</taxon>
        <taxon>Bifurcata</taxon>
        <taxon>Unidentata</taxon>
        <taxon>Episquamata</taxon>
        <taxon>Toxicofera</taxon>
        <taxon>Anguimorpha</taxon>
        <taxon>Paleoanguimorpha</taxon>
        <taxon>Varanoidea</taxon>
        <taxon>Varanidae</taxon>
        <taxon>Varanus</taxon>
    </lineage>
</organism>
<dbReference type="Ensembl" id="ENSVKKT00000013283.1">
    <property type="protein sequence ID" value="ENSVKKP00000012968.1"/>
    <property type="gene ID" value="ENSVKKG00000008982.1"/>
</dbReference>
<evidence type="ECO:0000256" key="3">
    <source>
        <dbReference type="ARBA" id="ARBA00020749"/>
    </source>
</evidence>
<dbReference type="GO" id="GO:0042273">
    <property type="term" value="P:ribosomal large subunit biogenesis"/>
    <property type="evidence" value="ECO:0007669"/>
    <property type="project" value="TreeGrafter"/>
</dbReference>
<comment type="subcellular location">
    <subcellularLocation>
        <location evidence="1">Nucleus</location>
        <location evidence="1">Nucleoplasm</location>
    </subcellularLocation>
</comment>
<proteinExistence type="inferred from homology"/>
<evidence type="ECO:0000256" key="2">
    <source>
        <dbReference type="ARBA" id="ARBA00010744"/>
    </source>
</evidence>
<dbReference type="SUPFAM" id="SSF69203">
    <property type="entry name" value="Nucleoplasmin-like core domain"/>
    <property type="match status" value="1"/>
</dbReference>
<dbReference type="InterPro" id="IPR036824">
    <property type="entry name" value="Nucleoplasmin_core_dom_sf"/>
</dbReference>
<dbReference type="GO" id="GO:0003682">
    <property type="term" value="F:chromatin binding"/>
    <property type="evidence" value="ECO:0007669"/>
    <property type="project" value="TreeGrafter"/>
</dbReference>
<dbReference type="Gene3D" id="2.60.120.340">
    <property type="entry name" value="Nucleoplasmin core domain"/>
    <property type="match status" value="1"/>
</dbReference>
<evidence type="ECO:0000259" key="6">
    <source>
        <dbReference type="Pfam" id="PF03066"/>
    </source>
</evidence>
<sequence length="202" mass="22752">PCLKMDMDLLTRCELKGDKPYHFKVNDEENEHQLSLRTVSLGAGAKDELHVVEAEALDYEGNQITVTLASLKMSVQPTCYSDTPWLGFLSHNKPFNPCTFSVTLFIHFIPFCNKYSHIPSLTSPLMSFPMSTDFIVNIPPFSKSYLPAAMQWSISLSLLAAKINCCIGLLVFQVMLCGSCHRRFFFSECSLEVSILRALEKI</sequence>
<dbReference type="GO" id="GO:0005813">
    <property type="term" value="C:centrosome"/>
    <property type="evidence" value="ECO:0007669"/>
    <property type="project" value="TreeGrafter"/>
</dbReference>
<dbReference type="GO" id="GO:0005654">
    <property type="term" value="C:nucleoplasm"/>
    <property type="evidence" value="ECO:0007669"/>
    <property type="project" value="UniProtKB-SubCell"/>
</dbReference>
<dbReference type="Pfam" id="PF03066">
    <property type="entry name" value="Nucleoplasmin"/>
    <property type="match status" value="1"/>
</dbReference>
<dbReference type="PANTHER" id="PTHR22747:SF28">
    <property type="entry name" value="NUCLEOPHOSMIN"/>
    <property type="match status" value="1"/>
</dbReference>
<dbReference type="GO" id="GO:0005737">
    <property type="term" value="C:cytoplasm"/>
    <property type="evidence" value="ECO:0007669"/>
    <property type="project" value="TreeGrafter"/>
</dbReference>
<evidence type="ECO:0000313" key="7">
    <source>
        <dbReference type="Ensembl" id="ENSVKKP00000012968.1"/>
    </source>
</evidence>
<keyword evidence="4" id="KW-0143">Chaperone</keyword>
<dbReference type="GO" id="GO:0000056">
    <property type="term" value="P:ribosomal small subunit export from nucleus"/>
    <property type="evidence" value="ECO:0007669"/>
    <property type="project" value="TreeGrafter"/>
</dbReference>
<keyword evidence="5" id="KW-0539">Nucleus</keyword>
<dbReference type="PANTHER" id="PTHR22747">
    <property type="entry name" value="NUCLEOPLASMIN"/>
    <property type="match status" value="1"/>
</dbReference>
<reference evidence="7" key="1">
    <citation type="submission" date="2025-08" db="UniProtKB">
        <authorList>
            <consortium name="Ensembl"/>
        </authorList>
    </citation>
    <scope>IDENTIFICATION</scope>
</reference>
<comment type="similarity">
    <text evidence="2">Belongs to the nucleoplasmin family.</text>
</comment>
<dbReference type="InterPro" id="IPR024057">
    <property type="entry name" value="Nucleoplasmin_core_dom"/>
</dbReference>
<dbReference type="GO" id="GO:0010824">
    <property type="term" value="P:regulation of centrosome duplication"/>
    <property type="evidence" value="ECO:0007669"/>
    <property type="project" value="TreeGrafter"/>
</dbReference>
<evidence type="ECO:0000313" key="8">
    <source>
        <dbReference type="Proteomes" id="UP000694545"/>
    </source>
</evidence>
<dbReference type="InterPro" id="IPR004301">
    <property type="entry name" value="Nucleoplasmin"/>
</dbReference>
<dbReference type="AlphaFoldDB" id="A0A8D2JDE0"/>